<gene>
    <name evidence="3" type="primary">PPH</name>
    <name evidence="3" type="ORF">GUITHDRAFT_147477</name>
</gene>
<dbReference type="GO" id="GO:0080124">
    <property type="term" value="F:pheophytinase activity"/>
    <property type="evidence" value="ECO:0007669"/>
    <property type="project" value="InterPro"/>
</dbReference>
<feature type="region of interest" description="Disordered" evidence="1">
    <location>
        <begin position="253"/>
        <end position="286"/>
    </location>
</feature>
<evidence type="ECO:0000313" key="4">
    <source>
        <dbReference type="EnsemblProtists" id="EKX34080"/>
    </source>
</evidence>
<dbReference type="OrthoDB" id="408373at2759"/>
<sequence length="286" mass="32537">MKQTSFSLLLLLLHLYVTCGFINRPLSRPSYLKSQNGCATNKLYPTKLISSPRNARLREWRNGWKIHYKKYGKGFGVGEFHYERNVEELSKDFEVWDKARVGPRKTLPQEVIDFIEQIVQRPCYVAGNSLGGYLAVMTASSRPELTKGLLLLNATPIWGVGIQKVLPWSGGYPVPEWVRPITFTWWDGIRSSSTITSLLSFVYANKERIGPKLIEDIIEPTEHPAAASAFASILCSRGSLKTFDQMLGKIKEDKVPVSKSKSMQDEGRRERRGTSGNRRRRMKVQK</sequence>
<dbReference type="Gene3D" id="3.40.50.1820">
    <property type="entry name" value="alpha/beta hydrolase"/>
    <property type="match status" value="1"/>
</dbReference>
<dbReference type="RefSeq" id="XP_005821060.1">
    <property type="nucleotide sequence ID" value="XM_005821003.1"/>
</dbReference>
<feature type="signal peptide" evidence="2">
    <location>
        <begin position="1"/>
        <end position="20"/>
    </location>
</feature>
<dbReference type="PaxDb" id="55529-EKX34080"/>
<dbReference type="STRING" id="905079.L1IE24"/>
<dbReference type="PANTHER" id="PTHR47280:SF1">
    <property type="entry name" value="PHEOPHYTINASE, CHLOROPLASTIC"/>
    <property type="match status" value="1"/>
</dbReference>
<organism evidence="3">
    <name type="scientific">Guillardia theta (strain CCMP2712)</name>
    <name type="common">Cryptophyte</name>
    <dbReference type="NCBI Taxonomy" id="905079"/>
    <lineage>
        <taxon>Eukaryota</taxon>
        <taxon>Cryptophyceae</taxon>
        <taxon>Pyrenomonadales</taxon>
        <taxon>Geminigeraceae</taxon>
        <taxon>Guillardia</taxon>
    </lineage>
</organism>
<evidence type="ECO:0000256" key="1">
    <source>
        <dbReference type="SAM" id="MobiDB-lite"/>
    </source>
</evidence>
<dbReference type="eggNOG" id="KOG1454">
    <property type="taxonomic scope" value="Eukaryota"/>
</dbReference>
<dbReference type="GO" id="GO:0009507">
    <property type="term" value="C:chloroplast"/>
    <property type="evidence" value="ECO:0007669"/>
    <property type="project" value="TreeGrafter"/>
</dbReference>
<feature type="chain" id="PRO_5008769951" evidence="2">
    <location>
        <begin position="21"/>
        <end position="286"/>
    </location>
</feature>
<dbReference type="SUPFAM" id="SSF53474">
    <property type="entry name" value="alpha/beta-Hydrolases"/>
    <property type="match status" value="1"/>
</dbReference>
<reference evidence="5" key="2">
    <citation type="submission" date="2012-11" db="EMBL/GenBank/DDBJ databases">
        <authorList>
            <person name="Kuo A."/>
            <person name="Curtis B.A."/>
            <person name="Tanifuji G."/>
            <person name="Burki F."/>
            <person name="Gruber A."/>
            <person name="Irimia M."/>
            <person name="Maruyama S."/>
            <person name="Arias M.C."/>
            <person name="Ball S.G."/>
            <person name="Gile G.H."/>
            <person name="Hirakawa Y."/>
            <person name="Hopkins J.F."/>
            <person name="Rensing S.A."/>
            <person name="Schmutz J."/>
            <person name="Symeonidi A."/>
            <person name="Elias M."/>
            <person name="Eveleigh R.J."/>
            <person name="Herman E.K."/>
            <person name="Klute M.J."/>
            <person name="Nakayama T."/>
            <person name="Obornik M."/>
            <person name="Reyes-Prieto A."/>
            <person name="Armbrust E.V."/>
            <person name="Aves S.J."/>
            <person name="Beiko R.G."/>
            <person name="Coutinho P."/>
            <person name="Dacks J.B."/>
            <person name="Durnford D.G."/>
            <person name="Fast N.M."/>
            <person name="Green B.R."/>
            <person name="Grisdale C."/>
            <person name="Hempe F."/>
            <person name="Henrissat B."/>
            <person name="Hoppner M.P."/>
            <person name="Ishida K.-I."/>
            <person name="Kim E."/>
            <person name="Koreny L."/>
            <person name="Kroth P.G."/>
            <person name="Liu Y."/>
            <person name="Malik S.-B."/>
            <person name="Maier U.G."/>
            <person name="McRose D."/>
            <person name="Mock T."/>
            <person name="Neilson J.A."/>
            <person name="Onodera N.T."/>
            <person name="Poole A.M."/>
            <person name="Pritham E.J."/>
            <person name="Richards T.A."/>
            <person name="Rocap G."/>
            <person name="Roy S.W."/>
            <person name="Sarai C."/>
            <person name="Schaack S."/>
            <person name="Shirato S."/>
            <person name="Slamovits C.H."/>
            <person name="Spencer D.F."/>
            <person name="Suzuki S."/>
            <person name="Worden A.Z."/>
            <person name="Zauner S."/>
            <person name="Barry K."/>
            <person name="Bell C."/>
            <person name="Bharti A.K."/>
            <person name="Crow J.A."/>
            <person name="Grimwood J."/>
            <person name="Kramer R."/>
            <person name="Lindquist E."/>
            <person name="Lucas S."/>
            <person name="Salamov A."/>
            <person name="McFadden G.I."/>
            <person name="Lane C.E."/>
            <person name="Keeling P.J."/>
            <person name="Gray M.W."/>
            <person name="Grigoriev I.V."/>
            <person name="Archibald J.M."/>
        </authorList>
    </citation>
    <scope>NUCLEOTIDE SEQUENCE</scope>
    <source>
        <strain evidence="5">CCMP2712</strain>
    </source>
</reference>
<dbReference type="GeneID" id="17290825"/>
<dbReference type="InterPro" id="IPR044211">
    <property type="entry name" value="PPH_chloroplastic"/>
</dbReference>
<dbReference type="AlphaFoldDB" id="L1IE24"/>
<dbReference type="HOGENOM" id="CLU_974687_0_0_1"/>
<dbReference type="KEGG" id="gtt:GUITHDRAFT_147477"/>
<keyword evidence="5" id="KW-1185">Reference proteome</keyword>
<dbReference type="PANTHER" id="PTHR47280">
    <property type="entry name" value="PHEOPHYTINASE, CHLOROPLASTIC"/>
    <property type="match status" value="1"/>
</dbReference>
<evidence type="ECO:0000256" key="2">
    <source>
        <dbReference type="SAM" id="SignalP"/>
    </source>
</evidence>
<proteinExistence type="predicted"/>
<dbReference type="EMBL" id="JH993120">
    <property type="protein sequence ID" value="EKX34080.1"/>
    <property type="molecule type" value="Genomic_DNA"/>
</dbReference>
<evidence type="ECO:0000313" key="3">
    <source>
        <dbReference type="EMBL" id="EKX34080.1"/>
    </source>
</evidence>
<accession>L1IE24</accession>
<reference evidence="4" key="3">
    <citation type="submission" date="2016-03" db="UniProtKB">
        <authorList>
            <consortium name="EnsemblProtists"/>
        </authorList>
    </citation>
    <scope>IDENTIFICATION</scope>
</reference>
<dbReference type="Proteomes" id="UP000011087">
    <property type="component" value="Unassembled WGS sequence"/>
</dbReference>
<dbReference type="InterPro" id="IPR029058">
    <property type="entry name" value="AB_hydrolase_fold"/>
</dbReference>
<dbReference type="GO" id="GO:0015996">
    <property type="term" value="P:chlorophyll catabolic process"/>
    <property type="evidence" value="ECO:0007669"/>
    <property type="project" value="InterPro"/>
</dbReference>
<feature type="compositionally biased region" description="Basic residues" evidence="1">
    <location>
        <begin position="277"/>
        <end position="286"/>
    </location>
</feature>
<reference evidence="3 5" key="1">
    <citation type="journal article" date="2012" name="Nature">
        <title>Algal genomes reveal evolutionary mosaicism and the fate of nucleomorphs.</title>
        <authorList>
            <consortium name="DOE Joint Genome Institute"/>
            <person name="Curtis B.A."/>
            <person name="Tanifuji G."/>
            <person name="Burki F."/>
            <person name="Gruber A."/>
            <person name="Irimia M."/>
            <person name="Maruyama S."/>
            <person name="Arias M.C."/>
            <person name="Ball S.G."/>
            <person name="Gile G.H."/>
            <person name="Hirakawa Y."/>
            <person name="Hopkins J.F."/>
            <person name="Kuo A."/>
            <person name="Rensing S.A."/>
            <person name="Schmutz J."/>
            <person name="Symeonidi A."/>
            <person name="Elias M."/>
            <person name="Eveleigh R.J."/>
            <person name="Herman E.K."/>
            <person name="Klute M.J."/>
            <person name="Nakayama T."/>
            <person name="Obornik M."/>
            <person name="Reyes-Prieto A."/>
            <person name="Armbrust E.V."/>
            <person name="Aves S.J."/>
            <person name="Beiko R.G."/>
            <person name="Coutinho P."/>
            <person name="Dacks J.B."/>
            <person name="Durnford D.G."/>
            <person name="Fast N.M."/>
            <person name="Green B.R."/>
            <person name="Grisdale C.J."/>
            <person name="Hempel F."/>
            <person name="Henrissat B."/>
            <person name="Hoppner M.P."/>
            <person name="Ishida K."/>
            <person name="Kim E."/>
            <person name="Koreny L."/>
            <person name="Kroth P.G."/>
            <person name="Liu Y."/>
            <person name="Malik S.B."/>
            <person name="Maier U.G."/>
            <person name="McRose D."/>
            <person name="Mock T."/>
            <person name="Neilson J.A."/>
            <person name="Onodera N.T."/>
            <person name="Poole A.M."/>
            <person name="Pritham E.J."/>
            <person name="Richards T.A."/>
            <person name="Rocap G."/>
            <person name="Roy S.W."/>
            <person name="Sarai C."/>
            <person name="Schaack S."/>
            <person name="Shirato S."/>
            <person name="Slamovits C.H."/>
            <person name="Spencer D.F."/>
            <person name="Suzuki S."/>
            <person name="Worden A.Z."/>
            <person name="Zauner S."/>
            <person name="Barry K."/>
            <person name="Bell C."/>
            <person name="Bharti A.K."/>
            <person name="Crow J.A."/>
            <person name="Grimwood J."/>
            <person name="Kramer R."/>
            <person name="Lindquist E."/>
            <person name="Lucas S."/>
            <person name="Salamov A."/>
            <person name="McFadden G.I."/>
            <person name="Lane C.E."/>
            <person name="Keeling P.J."/>
            <person name="Gray M.W."/>
            <person name="Grigoriev I.V."/>
            <person name="Archibald J.M."/>
        </authorList>
    </citation>
    <scope>NUCLEOTIDE SEQUENCE</scope>
    <source>
        <strain evidence="3 5">CCMP2712</strain>
    </source>
</reference>
<keyword evidence="2" id="KW-0732">Signal</keyword>
<evidence type="ECO:0000313" key="5">
    <source>
        <dbReference type="Proteomes" id="UP000011087"/>
    </source>
</evidence>
<dbReference type="EnsemblProtists" id="EKX34080">
    <property type="protein sequence ID" value="EKX34080"/>
    <property type="gene ID" value="GUITHDRAFT_147477"/>
</dbReference>
<feature type="compositionally biased region" description="Basic and acidic residues" evidence="1">
    <location>
        <begin position="253"/>
        <end position="273"/>
    </location>
</feature>
<protein>
    <submittedName>
        <fullName evidence="3">Pheophytinase</fullName>
    </submittedName>
</protein>
<name>L1IE24_GUITC</name>